<dbReference type="PANTHER" id="PTHR43775:SF37">
    <property type="entry name" value="SI:DKEY-61P9.11"/>
    <property type="match status" value="1"/>
</dbReference>
<reference evidence="7 8" key="1">
    <citation type="submission" date="2020-04" db="EMBL/GenBank/DDBJ databases">
        <title>Molecular characterization of pseudomonads from Agaricus bisporus reveal novel blotch 2 pathogens in Western Europe.</title>
        <authorList>
            <person name="Taparia T."/>
            <person name="Krijger M."/>
            <person name="Haynes E."/>
            <person name="Elpinstone J.G."/>
            <person name="Noble R."/>
            <person name="Van Der Wolf J."/>
        </authorList>
    </citation>
    <scope>NUCLEOTIDE SEQUENCE [LARGE SCALE GENOMIC DNA]</scope>
    <source>
        <strain evidence="7 8">F1001</strain>
    </source>
</reference>
<dbReference type="PROSITE" id="PS00606">
    <property type="entry name" value="KS3_1"/>
    <property type="match status" value="1"/>
</dbReference>
<dbReference type="SUPFAM" id="SSF53901">
    <property type="entry name" value="Thiolase-like"/>
    <property type="match status" value="1"/>
</dbReference>
<sequence>MNRAADGGRVELAIVGLACRFPGAGDPLAFWRNLCAGRESIAELDPRRLREAGVSDAVFAHPDYIRRSPVLEDIESFDARFFGIPAREALLLDPQHRLLLEVGYAALEDAGHVRSAQRAMTGVFACGGGITTSYLQHFGARLDPEHQETASLVHLGNDKDFLATRLSFKLNLTGPSMTVQTACSSSLVALHLACNALRLGEIDIGLVGASAIRIPHHVGYVRGQSPLLSLDGRCSPFSAEASGTVFGSGVAAVVVRRLADALRDGDHVYAVIKSTQVNNDGAMKIGYTASSVPGQAKAMVRAMAGADTDARRISYVECHGTATKIGDPLEIKALEKAFRLDTDDQGFCAIGSVKSNIGHLEQAAGLASLIKVALMLRHDTLVPSLNYHQANPNIDFERSPFRVVTGTAPWSATLGQGATEPRLAAINCLGIGGTNAFSILQSPPDNPEEVPAAVTGLPVCLSARTREQLQAYLQRFADFCREHPDLDRRALAHTLNISRAHHRERLAAVLAPEMDLATFFEEAVRRLADLPPTFTPRRLLYVCDQPLALDEVALGAFLAAPRHLRLAEDYRAALERLAGATSSVALEAQRRALAFEVALYQQLRRWGLVFEQVVDVGFGRWVRRYLEAEAALEQAPQGFETLLQALAAAGAEPVPDALTWAHPQATLVISRQAGVPAHPEVGRWLALTGGLLSSDDMDRLVCKVLEAGVEFDWDSYYSGSRQLRLSLPTYPFALERHWPDPASQQEEP</sequence>
<feature type="domain" description="Ketosynthase family 3 (KS3)" evidence="6">
    <location>
        <begin position="9"/>
        <end position="442"/>
    </location>
</feature>
<dbReference type="InterPro" id="IPR018201">
    <property type="entry name" value="Ketoacyl_synth_AS"/>
</dbReference>
<dbReference type="RefSeq" id="WP_177143939.1">
    <property type="nucleotide sequence ID" value="NZ_JACAPU010000012.1"/>
</dbReference>
<evidence type="ECO:0000256" key="1">
    <source>
        <dbReference type="ARBA" id="ARBA00005194"/>
    </source>
</evidence>
<dbReference type="InterPro" id="IPR020841">
    <property type="entry name" value="PKS_Beta-ketoAc_synthase_dom"/>
</dbReference>
<comment type="pathway">
    <text evidence="1">Lipid metabolism; fatty acid biosynthesis.</text>
</comment>
<evidence type="ECO:0000256" key="3">
    <source>
        <dbReference type="ARBA" id="ARBA00022553"/>
    </source>
</evidence>
<evidence type="ECO:0000313" key="7">
    <source>
        <dbReference type="EMBL" id="NWB46743.1"/>
    </source>
</evidence>
<dbReference type="Gene3D" id="3.30.70.3290">
    <property type="match status" value="1"/>
</dbReference>
<dbReference type="InterPro" id="IPR050091">
    <property type="entry name" value="PKS_NRPS_Biosynth_Enz"/>
</dbReference>
<dbReference type="PANTHER" id="PTHR43775">
    <property type="entry name" value="FATTY ACID SYNTHASE"/>
    <property type="match status" value="1"/>
</dbReference>
<gene>
    <name evidence="7" type="ORF">HX829_09565</name>
</gene>
<dbReference type="Gene3D" id="3.40.47.10">
    <property type="match status" value="1"/>
</dbReference>
<keyword evidence="2" id="KW-0596">Phosphopantetheine</keyword>
<comment type="similarity">
    <text evidence="5">Belongs to the thiolase-like superfamily. Beta-ketoacyl-ACP synthases family.</text>
</comment>
<evidence type="ECO:0000256" key="4">
    <source>
        <dbReference type="ARBA" id="ARBA00022679"/>
    </source>
</evidence>
<evidence type="ECO:0000256" key="2">
    <source>
        <dbReference type="ARBA" id="ARBA00022450"/>
    </source>
</evidence>
<dbReference type="GO" id="GO:0004315">
    <property type="term" value="F:3-oxoacyl-[acyl-carrier-protein] synthase activity"/>
    <property type="evidence" value="ECO:0007669"/>
    <property type="project" value="InterPro"/>
</dbReference>
<dbReference type="GO" id="GO:0004312">
    <property type="term" value="F:fatty acid synthase activity"/>
    <property type="evidence" value="ECO:0007669"/>
    <property type="project" value="TreeGrafter"/>
</dbReference>
<keyword evidence="4 5" id="KW-0808">Transferase</keyword>
<evidence type="ECO:0000313" key="8">
    <source>
        <dbReference type="Proteomes" id="UP000582981"/>
    </source>
</evidence>
<dbReference type="InterPro" id="IPR014030">
    <property type="entry name" value="Ketoacyl_synth_N"/>
</dbReference>
<protein>
    <submittedName>
        <fullName evidence="7">Beta-ketoacyl synthase</fullName>
    </submittedName>
</protein>
<dbReference type="GO" id="GO:0006633">
    <property type="term" value="P:fatty acid biosynthetic process"/>
    <property type="evidence" value="ECO:0007669"/>
    <property type="project" value="UniProtKB-UniPathway"/>
</dbReference>
<dbReference type="UniPathway" id="UPA00094"/>
<dbReference type="AlphaFoldDB" id="A0A7Y7WCA6"/>
<dbReference type="SMART" id="SM00825">
    <property type="entry name" value="PKS_KS"/>
    <property type="match status" value="1"/>
</dbReference>
<proteinExistence type="inferred from homology"/>
<dbReference type="Pfam" id="PF16197">
    <property type="entry name" value="KAsynt_C_assoc"/>
    <property type="match status" value="1"/>
</dbReference>
<dbReference type="Pfam" id="PF02801">
    <property type="entry name" value="Ketoacyl-synt_C"/>
    <property type="match status" value="1"/>
</dbReference>
<dbReference type="InterPro" id="IPR016039">
    <property type="entry name" value="Thiolase-like"/>
</dbReference>
<dbReference type="InterPro" id="IPR014031">
    <property type="entry name" value="Ketoacyl_synth_C"/>
</dbReference>
<comment type="caution">
    <text evidence="7">The sequence shown here is derived from an EMBL/GenBank/DDBJ whole genome shotgun (WGS) entry which is preliminary data.</text>
</comment>
<dbReference type="Proteomes" id="UP000582981">
    <property type="component" value="Unassembled WGS sequence"/>
</dbReference>
<dbReference type="Pfam" id="PF00109">
    <property type="entry name" value="ketoacyl-synt"/>
    <property type="match status" value="1"/>
</dbReference>
<dbReference type="InterPro" id="IPR032821">
    <property type="entry name" value="PKS_assoc"/>
</dbReference>
<accession>A0A7Y7WCA6</accession>
<name>A0A7Y7WCA6_9PSED</name>
<dbReference type="CDD" id="cd00833">
    <property type="entry name" value="PKS"/>
    <property type="match status" value="1"/>
</dbReference>
<dbReference type="PROSITE" id="PS52004">
    <property type="entry name" value="KS3_2"/>
    <property type="match status" value="1"/>
</dbReference>
<dbReference type="EMBL" id="JACAPU010000012">
    <property type="protein sequence ID" value="NWB46743.1"/>
    <property type="molecule type" value="Genomic_DNA"/>
</dbReference>
<dbReference type="Gene3D" id="1.10.1240.100">
    <property type="match status" value="1"/>
</dbReference>
<organism evidence="7 8">
    <name type="scientific">Pseudomonas gingeri</name>
    <dbReference type="NCBI Taxonomy" id="117681"/>
    <lineage>
        <taxon>Bacteria</taxon>
        <taxon>Pseudomonadati</taxon>
        <taxon>Pseudomonadota</taxon>
        <taxon>Gammaproteobacteria</taxon>
        <taxon>Pseudomonadales</taxon>
        <taxon>Pseudomonadaceae</taxon>
        <taxon>Pseudomonas</taxon>
    </lineage>
</organism>
<evidence type="ECO:0000256" key="5">
    <source>
        <dbReference type="RuleBase" id="RU003694"/>
    </source>
</evidence>
<evidence type="ECO:0000259" key="6">
    <source>
        <dbReference type="PROSITE" id="PS52004"/>
    </source>
</evidence>
<keyword evidence="3" id="KW-0597">Phosphoprotein</keyword>